<dbReference type="Proteomes" id="UP000232688">
    <property type="component" value="Unassembled WGS sequence"/>
</dbReference>
<sequence length="58" mass="7027">MPFPPAWQSPIAFLRFFPVIGQGSYKNFFLSYILFFYIEQFIVRLTFKRGEMFFKIFG</sequence>
<dbReference type="EMBL" id="LLXH01002806">
    <property type="protein sequence ID" value="PKC55079.1"/>
    <property type="molecule type" value="Genomic_DNA"/>
</dbReference>
<accession>A0A2I1EPX9</accession>
<comment type="caution">
    <text evidence="1">The sequence shown here is derived from an EMBL/GenBank/DDBJ whole genome shotgun (WGS) entry which is preliminary data.</text>
</comment>
<proteinExistence type="predicted"/>
<name>A0A2I1EPX9_9GLOM</name>
<gene>
    <name evidence="1" type="ORF">RhiirA1_429669</name>
</gene>
<organism evidence="1 2">
    <name type="scientific">Rhizophagus irregularis</name>
    <dbReference type="NCBI Taxonomy" id="588596"/>
    <lineage>
        <taxon>Eukaryota</taxon>
        <taxon>Fungi</taxon>
        <taxon>Fungi incertae sedis</taxon>
        <taxon>Mucoromycota</taxon>
        <taxon>Glomeromycotina</taxon>
        <taxon>Glomeromycetes</taxon>
        <taxon>Glomerales</taxon>
        <taxon>Glomeraceae</taxon>
        <taxon>Rhizophagus</taxon>
    </lineage>
</organism>
<evidence type="ECO:0000313" key="2">
    <source>
        <dbReference type="Proteomes" id="UP000232688"/>
    </source>
</evidence>
<dbReference type="AlphaFoldDB" id="A0A2I1EPX9"/>
<dbReference type="VEuPathDB" id="FungiDB:RhiirA1_429669"/>
<evidence type="ECO:0000313" key="1">
    <source>
        <dbReference type="EMBL" id="PKC55079.1"/>
    </source>
</evidence>
<reference evidence="1 2" key="1">
    <citation type="submission" date="2017-10" db="EMBL/GenBank/DDBJ databases">
        <title>Extensive intraspecific genome diversity in a model arbuscular mycorrhizal fungus.</title>
        <authorList>
            <person name="Chen E.C.H."/>
            <person name="Morin E."/>
            <person name="Baudet D."/>
            <person name="Noel J."/>
            <person name="Ndikumana S."/>
            <person name="Charron P."/>
            <person name="St-Onge C."/>
            <person name="Giorgi J."/>
            <person name="Grigoriev I.V."/>
            <person name="Roux C."/>
            <person name="Martin F.M."/>
            <person name="Corradi N."/>
        </authorList>
    </citation>
    <scope>NUCLEOTIDE SEQUENCE [LARGE SCALE GENOMIC DNA]</scope>
    <source>
        <strain evidence="1 2">A1</strain>
    </source>
</reference>
<reference evidence="1 2" key="2">
    <citation type="submission" date="2017-10" db="EMBL/GenBank/DDBJ databases">
        <title>Genome analyses suggest a sexual origin of heterokaryosis in a supposedly ancient asexual fungus.</title>
        <authorList>
            <person name="Corradi N."/>
            <person name="Sedzielewska K."/>
            <person name="Noel J."/>
            <person name="Charron P."/>
            <person name="Farinelli L."/>
            <person name="Marton T."/>
            <person name="Kruger M."/>
            <person name="Pelin A."/>
            <person name="Brachmann A."/>
            <person name="Corradi N."/>
        </authorList>
    </citation>
    <scope>NUCLEOTIDE SEQUENCE [LARGE SCALE GENOMIC DNA]</scope>
    <source>
        <strain evidence="1 2">A1</strain>
    </source>
</reference>
<protein>
    <submittedName>
        <fullName evidence="1">Uncharacterized protein</fullName>
    </submittedName>
</protein>